<sequence>MSDNARVICNLDDFDLTIEYYDFSDYQFEIESWDYVKKDIYINFTNVNADDQLNHYLRYILPSIAIPDDINVIFTDFLDFDVIESNLYLFDRYREANIWTTLTWRRYLSNSYKCPWVDGKFKSEYQYLEYYFDNLEKNTRWRKFCEGYYGFLFKQDEPQGTVITISHASTLAVLITIIVIYCAVFISTFFIVYYRWKKIKNE</sequence>
<accession>A0ABR2GTU8</accession>
<protein>
    <submittedName>
        <fullName evidence="2">Uncharacterized protein</fullName>
    </submittedName>
</protein>
<evidence type="ECO:0000313" key="2">
    <source>
        <dbReference type="EMBL" id="KAK8836762.1"/>
    </source>
</evidence>
<feature type="transmembrane region" description="Helical" evidence="1">
    <location>
        <begin position="171"/>
        <end position="194"/>
    </location>
</feature>
<keyword evidence="3" id="KW-1185">Reference proteome</keyword>
<keyword evidence="1" id="KW-1133">Transmembrane helix</keyword>
<evidence type="ECO:0000313" key="3">
    <source>
        <dbReference type="Proteomes" id="UP001470230"/>
    </source>
</evidence>
<reference evidence="2 3" key="1">
    <citation type="submission" date="2024-04" db="EMBL/GenBank/DDBJ databases">
        <title>Tritrichomonas musculus Genome.</title>
        <authorList>
            <person name="Alves-Ferreira E."/>
            <person name="Grigg M."/>
            <person name="Lorenzi H."/>
            <person name="Galac M."/>
        </authorList>
    </citation>
    <scope>NUCLEOTIDE SEQUENCE [LARGE SCALE GENOMIC DNA]</scope>
    <source>
        <strain evidence="2 3">EAF2021</strain>
    </source>
</reference>
<name>A0ABR2GTU8_9EUKA</name>
<evidence type="ECO:0000256" key="1">
    <source>
        <dbReference type="SAM" id="Phobius"/>
    </source>
</evidence>
<proteinExistence type="predicted"/>
<dbReference type="EMBL" id="JAPFFF010000063">
    <property type="protein sequence ID" value="KAK8836762.1"/>
    <property type="molecule type" value="Genomic_DNA"/>
</dbReference>
<gene>
    <name evidence="2" type="ORF">M9Y10_037283</name>
</gene>
<dbReference type="Proteomes" id="UP001470230">
    <property type="component" value="Unassembled WGS sequence"/>
</dbReference>
<keyword evidence="1" id="KW-0812">Transmembrane</keyword>
<comment type="caution">
    <text evidence="2">The sequence shown here is derived from an EMBL/GenBank/DDBJ whole genome shotgun (WGS) entry which is preliminary data.</text>
</comment>
<organism evidence="2 3">
    <name type="scientific">Tritrichomonas musculus</name>
    <dbReference type="NCBI Taxonomy" id="1915356"/>
    <lineage>
        <taxon>Eukaryota</taxon>
        <taxon>Metamonada</taxon>
        <taxon>Parabasalia</taxon>
        <taxon>Tritrichomonadida</taxon>
        <taxon>Tritrichomonadidae</taxon>
        <taxon>Tritrichomonas</taxon>
    </lineage>
</organism>
<keyword evidence="1" id="KW-0472">Membrane</keyword>